<dbReference type="Gene3D" id="2.60.120.380">
    <property type="match status" value="2"/>
</dbReference>
<evidence type="ECO:0000256" key="1">
    <source>
        <dbReference type="ARBA" id="ARBA00004613"/>
    </source>
</evidence>
<evidence type="ECO:0000256" key="2">
    <source>
        <dbReference type="ARBA" id="ARBA00022525"/>
    </source>
</evidence>
<dbReference type="Pfam" id="PF00353">
    <property type="entry name" value="HemolysinCabind"/>
    <property type="match status" value="2"/>
</dbReference>
<dbReference type="EMBL" id="JASNJD010000001">
    <property type="protein sequence ID" value="MDK3016534.1"/>
    <property type="molecule type" value="Genomic_DNA"/>
</dbReference>
<dbReference type="InterPro" id="IPR050557">
    <property type="entry name" value="RTX_toxin/Mannuronan_C5-epim"/>
</dbReference>
<dbReference type="RefSeq" id="WP_284479344.1">
    <property type="nucleotide sequence ID" value="NZ_JASNJD010000001.1"/>
</dbReference>
<comment type="caution">
    <text evidence="3">The sequence shown here is derived from an EMBL/GenBank/DDBJ whole genome shotgun (WGS) entry which is preliminary data.</text>
</comment>
<organism evidence="3 4">
    <name type="scientific">Pseudodonghicola flavimaris</name>
    <dbReference type="NCBI Taxonomy" id="3050036"/>
    <lineage>
        <taxon>Bacteria</taxon>
        <taxon>Pseudomonadati</taxon>
        <taxon>Pseudomonadota</taxon>
        <taxon>Alphaproteobacteria</taxon>
        <taxon>Rhodobacterales</taxon>
        <taxon>Paracoccaceae</taxon>
        <taxon>Pseudodonghicola</taxon>
    </lineage>
</organism>
<reference evidence="3 4" key="1">
    <citation type="submission" date="2023-05" db="EMBL/GenBank/DDBJ databases">
        <title>Pseudodonghicola sp. nov.</title>
        <authorList>
            <person name="Huang J."/>
        </authorList>
    </citation>
    <scope>NUCLEOTIDE SEQUENCE [LARGE SCALE GENOMIC DNA]</scope>
    <source>
        <strain evidence="3 4">IC7</strain>
    </source>
</reference>
<name>A0ABT7EW10_9RHOB</name>
<evidence type="ECO:0000313" key="4">
    <source>
        <dbReference type="Proteomes" id="UP001243757"/>
    </source>
</evidence>
<dbReference type="PROSITE" id="PS00330">
    <property type="entry name" value="HEMOLYSIN_CALCIUM"/>
    <property type="match status" value="2"/>
</dbReference>
<comment type="subcellular location">
    <subcellularLocation>
        <location evidence="1">Secreted</location>
    </subcellularLocation>
</comment>
<dbReference type="Proteomes" id="UP001243757">
    <property type="component" value="Unassembled WGS sequence"/>
</dbReference>
<proteinExistence type="predicted"/>
<dbReference type="PANTHER" id="PTHR38340:SF1">
    <property type="entry name" value="S-LAYER PROTEIN"/>
    <property type="match status" value="1"/>
</dbReference>
<evidence type="ECO:0000313" key="3">
    <source>
        <dbReference type="EMBL" id="MDK3016534.1"/>
    </source>
</evidence>
<keyword evidence="2" id="KW-0964">Secreted</keyword>
<dbReference type="InterPro" id="IPR018511">
    <property type="entry name" value="Hemolysin-typ_Ca-bd_CS"/>
</dbReference>
<dbReference type="PANTHER" id="PTHR38340">
    <property type="entry name" value="S-LAYER PROTEIN"/>
    <property type="match status" value="1"/>
</dbReference>
<sequence length="525" mass="57327">MTIVREIEDAVASEATDYVVRMGDTFRGTITEGDIDWIKLDLDGSYGYNIQLTLEKDSASAGIDRKGFEIVDEAGERMGVYNVEGSHPEGSDFARILGQKDGTYYIKVGSEYGDTGNYRIVLAREESSDENTKTKMAASGGRYDGVWEEFGSNAGDSDWIKVRLKAGKEYVFNLEPQGYYSTLFGRFEIVDRDGKVVSWGDGDYYAGYAPEKTGVYFVKASMARSYDTEYFIRSFENVPGSIGTNAEIDVGEVLEGYFHPNFADTDVYRIELTEGVTYQFAFANAWEALTGAAFGLGLLDDEGREIYYNDSYQYVNFEYTPDTTGTFYVKARGVYDDDYDYYGDGDADYTVSVTVDGEVYGTSNNDRLTGTRSADTIRGLDGRDVIKGGLGRDLLDGQAGADRILGGGGNDTLQGGAGNDRLVGQAGKDILIGGAGRDTLVGGAGRDTFVFELGSGADVIKDFKDDKDVLKLSADYLGIMTKAKFIEKNAEIVGEDLLIHLSDKDSVLLEGISSKTAIIDDIVLI</sequence>
<keyword evidence="4" id="KW-1185">Reference proteome</keyword>
<dbReference type="InterPro" id="IPR011049">
    <property type="entry name" value="Serralysin-like_metalloprot_C"/>
</dbReference>
<dbReference type="SUPFAM" id="SSF51120">
    <property type="entry name" value="beta-Roll"/>
    <property type="match status" value="2"/>
</dbReference>
<gene>
    <name evidence="3" type="ORF">QO033_02535</name>
</gene>
<dbReference type="Gene3D" id="2.150.10.10">
    <property type="entry name" value="Serralysin-like metalloprotease, C-terminal"/>
    <property type="match status" value="2"/>
</dbReference>
<accession>A0ABT7EW10</accession>
<dbReference type="PRINTS" id="PR00313">
    <property type="entry name" value="CABNDNGRPT"/>
</dbReference>
<protein>
    <submittedName>
        <fullName evidence="3">Calcium-binding protein</fullName>
    </submittedName>
</protein>
<dbReference type="InterPro" id="IPR001343">
    <property type="entry name" value="Hemolysn_Ca-bd"/>
</dbReference>